<keyword evidence="2" id="KW-1185">Reference proteome</keyword>
<protein>
    <submittedName>
        <fullName evidence="1">Uncharacterized protein</fullName>
    </submittedName>
</protein>
<gene>
    <name evidence="1" type="ORF">P5673_003306</name>
</gene>
<dbReference type="Proteomes" id="UP001249851">
    <property type="component" value="Unassembled WGS sequence"/>
</dbReference>
<feature type="non-terminal residue" evidence="1">
    <location>
        <position position="1"/>
    </location>
</feature>
<dbReference type="EMBL" id="JARQWQ010000005">
    <property type="protein sequence ID" value="KAK2571895.1"/>
    <property type="molecule type" value="Genomic_DNA"/>
</dbReference>
<organism evidence="1 2">
    <name type="scientific">Acropora cervicornis</name>
    <name type="common">Staghorn coral</name>
    <dbReference type="NCBI Taxonomy" id="6130"/>
    <lineage>
        <taxon>Eukaryota</taxon>
        <taxon>Metazoa</taxon>
        <taxon>Cnidaria</taxon>
        <taxon>Anthozoa</taxon>
        <taxon>Hexacorallia</taxon>
        <taxon>Scleractinia</taxon>
        <taxon>Astrocoeniina</taxon>
        <taxon>Acroporidae</taxon>
        <taxon>Acropora</taxon>
    </lineage>
</organism>
<evidence type="ECO:0000313" key="2">
    <source>
        <dbReference type="Proteomes" id="UP001249851"/>
    </source>
</evidence>
<name>A0AAD9VFE1_ACRCE</name>
<reference evidence="1" key="1">
    <citation type="journal article" date="2023" name="G3 (Bethesda)">
        <title>Whole genome assembly and annotation of the endangered Caribbean coral Acropora cervicornis.</title>
        <authorList>
            <person name="Selwyn J.D."/>
            <person name="Vollmer S.V."/>
        </authorList>
    </citation>
    <scope>NUCLEOTIDE SEQUENCE</scope>
    <source>
        <strain evidence="1">K2</strain>
    </source>
</reference>
<evidence type="ECO:0000313" key="1">
    <source>
        <dbReference type="EMBL" id="KAK2571895.1"/>
    </source>
</evidence>
<sequence>MEMNGSCIEGLVGKVYRTFCTVDRTGTKYLEKTVGKSRYSRIMRQRGKVVKETKEVLIADTTFLKTTKTSHFISKQ</sequence>
<comment type="caution">
    <text evidence="1">The sequence shown here is derived from an EMBL/GenBank/DDBJ whole genome shotgun (WGS) entry which is preliminary data.</text>
</comment>
<proteinExistence type="predicted"/>
<accession>A0AAD9VFE1</accession>
<dbReference type="AlphaFoldDB" id="A0AAD9VFE1"/>
<reference evidence="1" key="2">
    <citation type="journal article" date="2023" name="Science">
        <title>Genomic signatures of disease resistance in endangered staghorn corals.</title>
        <authorList>
            <person name="Vollmer S.V."/>
            <person name="Selwyn J.D."/>
            <person name="Despard B.A."/>
            <person name="Roesel C.L."/>
        </authorList>
    </citation>
    <scope>NUCLEOTIDE SEQUENCE</scope>
    <source>
        <strain evidence="1">K2</strain>
    </source>
</reference>